<feature type="region of interest" description="Disordered" evidence="1">
    <location>
        <begin position="188"/>
        <end position="261"/>
    </location>
</feature>
<evidence type="ECO:0000313" key="2">
    <source>
        <dbReference type="EMBL" id="NNJ25013.1"/>
    </source>
</evidence>
<protein>
    <submittedName>
        <fullName evidence="2">Uncharacterized protein</fullName>
    </submittedName>
</protein>
<evidence type="ECO:0000256" key="1">
    <source>
        <dbReference type="SAM" id="MobiDB-lite"/>
    </source>
</evidence>
<evidence type="ECO:0000313" key="3">
    <source>
        <dbReference type="Proteomes" id="UP000609651"/>
    </source>
</evidence>
<feature type="compositionally biased region" description="Pro residues" evidence="1">
    <location>
        <begin position="193"/>
        <end position="203"/>
    </location>
</feature>
<name>A0ABX1VCH4_9PLAN</name>
<proteinExistence type="predicted"/>
<accession>A0ABX1VCH4</accession>
<feature type="compositionally biased region" description="Basic and acidic residues" evidence="1">
    <location>
        <begin position="216"/>
        <end position="240"/>
    </location>
</feature>
<dbReference type="Pfam" id="PF20360">
    <property type="entry name" value="DUF6655"/>
    <property type="match status" value="1"/>
</dbReference>
<dbReference type="InterPro" id="IPR046596">
    <property type="entry name" value="DUF6655"/>
</dbReference>
<keyword evidence="3" id="KW-1185">Reference proteome</keyword>
<gene>
    <name evidence="2" type="ORF">LzC2_10750</name>
</gene>
<comment type="caution">
    <text evidence="2">The sequence shown here is derived from an EMBL/GenBank/DDBJ whole genome shotgun (WGS) entry which is preliminary data.</text>
</comment>
<organism evidence="2 3">
    <name type="scientific">Alienimonas chondri</name>
    <dbReference type="NCBI Taxonomy" id="2681879"/>
    <lineage>
        <taxon>Bacteria</taxon>
        <taxon>Pseudomonadati</taxon>
        <taxon>Planctomycetota</taxon>
        <taxon>Planctomycetia</taxon>
        <taxon>Planctomycetales</taxon>
        <taxon>Planctomycetaceae</taxon>
        <taxon>Alienimonas</taxon>
    </lineage>
</organism>
<sequence>MYLDTELLEHKKLDAVGIGAQNYLIGSLRQQLMAAGAKLEDKATDAEFIVEARAGAVGSDSHEVTYGMPANSLLSSAASFVPNSPPLPVIPELSVAKQAQEHAATKLRLFAYHRERREIVWQSGDASANSRASHTWLLGAGPFEKGQIYDGPRFAGDKLSIVPKWLRKKEPVAHDPIASLENYNEPRVYGLDPAPPPPEPVPPAAGGEVQLASAEKSTDEKPAEKKPAEKKPAEKKEDAAKPQPVADAPPPKPDPKPEPTK</sequence>
<reference evidence="2 3" key="1">
    <citation type="journal article" date="2020" name="Syst. Appl. Microbiol.">
        <title>Alienimonas chondri sp. nov., a novel planctomycete isolated from the biofilm of the red alga Chondrus crispus.</title>
        <authorList>
            <person name="Vitorino I."/>
            <person name="Albuquerque L."/>
            <person name="Wiegand S."/>
            <person name="Kallscheuer N."/>
            <person name="da Costa M.S."/>
            <person name="Lobo-da-Cunha A."/>
            <person name="Jogler C."/>
            <person name="Lage O.M."/>
        </authorList>
    </citation>
    <scope>NUCLEOTIDE SEQUENCE [LARGE SCALE GENOMIC DNA]</scope>
    <source>
        <strain evidence="2 3">LzC2</strain>
    </source>
</reference>
<dbReference type="Proteomes" id="UP000609651">
    <property type="component" value="Unassembled WGS sequence"/>
</dbReference>
<dbReference type="EMBL" id="WTPX01000022">
    <property type="protein sequence ID" value="NNJ25013.1"/>
    <property type="molecule type" value="Genomic_DNA"/>
</dbReference>